<keyword evidence="8" id="KW-1185">Reference proteome</keyword>
<name>A0A1E5VZS8_9POAL</name>
<reference evidence="7 8" key="1">
    <citation type="submission" date="2016-09" db="EMBL/GenBank/DDBJ databases">
        <title>The draft genome of Dichanthelium oligosanthes: A C3 panicoid grass species.</title>
        <authorList>
            <person name="Studer A.J."/>
            <person name="Schnable J.C."/>
            <person name="Brutnell T.P."/>
        </authorList>
    </citation>
    <scope>NUCLEOTIDE SEQUENCE [LARGE SCALE GENOMIC DNA]</scope>
    <source>
        <strain evidence="8">cv. Kellogg 1175</strain>
        <tissue evidence="7">Leaf</tissue>
    </source>
</reference>
<dbReference type="GO" id="GO:0006355">
    <property type="term" value="P:regulation of DNA-templated transcription"/>
    <property type="evidence" value="ECO:0007669"/>
    <property type="project" value="InterPro"/>
</dbReference>
<evidence type="ECO:0000256" key="5">
    <source>
        <dbReference type="SAM" id="MobiDB-lite"/>
    </source>
</evidence>
<gene>
    <name evidence="7" type="ORF">BAE44_0008350</name>
</gene>
<dbReference type="Proteomes" id="UP000095767">
    <property type="component" value="Unassembled WGS sequence"/>
</dbReference>
<dbReference type="AlphaFoldDB" id="A0A1E5VZS8"/>
<feature type="region of interest" description="Disordered" evidence="5">
    <location>
        <begin position="170"/>
        <end position="211"/>
    </location>
</feature>
<evidence type="ECO:0000256" key="4">
    <source>
        <dbReference type="ARBA" id="ARBA00023242"/>
    </source>
</evidence>
<proteinExistence type="predicted"/>
<dbReference type="SUPFAM" id="SSF101941">
    <property type="entry name" value="NAC domain"/>
    <property type="match status" value="1"/>
</dbReference>
<comment type="caution">
    <text evidence="7">The sequence shown here is derived from an EMBL/GenBank/DDBJ whole genome shotgun (WGS) entry which is preliminary data.</text>
</comment>
<dbReference type="OrthoDB" id="694530at2759"/>
<dbReference type="Pfam" id="PF02365">
    <property type="entry name" value="NAM"/>
    <property type="match status" value="1"/>
</dbReference>
<evidence type="ECO:0000313" key="7">
    <source>
        <dbReference type="EMBL" id="OEL30633.1"/>
    </source>
</evidence>
<accession>A0A1E5VZS8</accession>
<keyword evidence="4" id="KW-0539">Nucleus</keyword>
<evidence type="ECO:0000256" key="2">
    <source>
        <dbReference type="ARBA" id="ARBA00023125"/>
    </source>
</evidence>
<evidence type="ECO:0000256" key="3">
    <source>
        <dbReference type="ARBA" id="ARBA00023163"/>
    </source>
</evidence>
<dbReference type="PANTHER" id="PTHR31719">
    <property type="entry name" value="NAC TRANSCRIPTION FACTOR 56"/>
    <property type="match status" value="1"/>
</dbReference>
<evidence type="ECO:0000259" key="6">
    <source>
        <dbReference type="PROSITE" id="PS51005"/>
    </source>
</evidence>
<dbReference type="InterPro" id="IPR036093">
    <property type="entry name" value="NAC_dom_sf"/>
</dbReference>
<dbReference type="GO" id="GO:0003677">
    <property type="term" value="F:DNA binding"/>
    <property type="evidence" value="ECO:0007669"/>
    <property type="project" value="UniProtKB-KW"/>
</dbReference>
<dbReference type="STRING" id="888268.A0A1E5VZS8"/>
<keyword evidence="2" id="KW-0238">DNA-binding</keyword>
<organism evidence="7 8">
    <name type="scientific">Dichanthelium oligosanthes</name>
    <dbReference type="NCBI Taxonomy" id="888268"/>
    <lineage>
        <taxon>Eukaryota</taxon>
        <taxon>Viridiplantae</taxon>
        <taxon>Streptophyta</taxon>
        <taxon>Embryophyta</taxon>
        <taxon>Tracheophyta</taxon>
        <taxon>Spermatophyta</taxon>
        <taxon>Magnoliopsida</taxon>
        <taxon>Liliopsida</taxon>
        <taxon>Poales</taxon>
        <taxon>Poaceae</taxon>
        <taxon>PACMAD clade</taxon>
        <taxon>Panicoideae</taxon>
        <taxon>Panicodae</taxon>
        <taxon>Paniceae</taxon>
        <taxon>Dichantheliinae</taxon>
        <taxon>Dichanthelium</taxon>
    </lineage>
</organism>
<dbReference type="PANTHER" id="PTHR31719:SF88">
    <property type="entry name" value="OS07G0272700 PROTEIN"/>
    <property type="match status" value="1"/>
</dbReference>
<dbReference type="PROSITE" id="PS51005">
    <property type="entry name" value="NAC"/>
    <property type="match status" value="1"/>
</dbReference>
<dbReference type="InterPro" id="IPR003441">
    <property type="entry name" value="NAC-dom"/>
</dbReference>
<evidence type="ECO:0000256" key="1">
    <source>
        <dbReference type="ARBA" id="ARBA00023015"/>
    </source>
</evidence>
<dbReference type="EMBL" id="LWDX02025166">
    <property type="protein sequence ID" value="OEL30633.1"/>
    <property type="molecule type" value="Genomic_DNA"/>
</dbReference>
<sequence>MEAACRFGFDLPPANKFNPTDLDIVAYYLLPRAIGFPNPYEHAIINGDPFSCPPWEFMRHHGHADSDYAFFFGPPRVSDPNKRVSRAVAAGKDGVGGVWDGQKSHAIPLVLTRGDGPGAPELAIKFRRHNLSYYHGPQKEKTSGWVMNDYQIVEPKHLSATVLYRIKITDREKKKQGKGKQQDPPDPDQPGPSNYYAHGEPVGGQAGDENGVVMGDTGAHYVDGGNGYLYEGYGDGFCQDDNGGGGGCFIAGDSGGNDANGVVMGETGGYYVDGRNNFLNQDSGYYSAHGDGRGGGDYCFNGGDNNSYGHPYGGNGRSSNAS</sequence>
<evidence type="ECO:0000313" key="8">
    <source>
        <dbReference type="Proteomes" id="UP000095767"/>
    </source>
</evidence>
<protein>
    <recommendedName>
        <fullName evidence="6">NAC domain-containing protein</fullName>
    </recommendedName>
</protein>
<dbReference type="Gene3D" id="2.170.150.80">
    <property type="entry name" value="NAC domain"/>
    <property type="match status" value="1"/>
</dbReference>
<keyword evidence="1" id="KW-0805">Transcription regulation</keyword>
<feature type="domain" description="NAC" evidence="6">
    <location>
        <begin position="11"/>
        <end position="169"/>
    </location>
</feature>
<keyword evidence="3" id="KW-0804">Transcription</keyword>